<dbReference type="Pfam" id="PF03883">
    <property type="entry name" value="H2O2_YaaD"/>
    <property type="match status" value="1"/>
</dbReference>
<sequence>MLILLPPSESKSTRSRGRAADPAALSFRELVGPRRTVAAELAAVSARADALDVLGVGASLAEEVAGNLRLDTAPALPVRELYTGVLYDALDLDAMDTAARRRAGRWIVVVSALHGALRLSDRVAPYRLAMNVTLPGTGPLARFWREHLDAALTTAAGDGVVVDCRSSTYAAAGSPRGSAAEKWVQVRVPGASHMAKHTRGLVAGHLCRTGATPRTPQQLAEEVDGAFTVVSLSAPARAGKPWVLDVTAE</sequence>
<feature type="region of interest" description="Disordered" evidence="1">
    <location>
        <begin position="1"/>
        <end position="20"/>
    </location>
</feature>
<name>A0A2Y9A2Z7_9MICO</name>
<dbReference type="RefSeq" id="WP_110850999.1">
    <property type="nucleotide sequence ID" value="NZ_QKLZ01000001.1"/>
</dbReference>
<dbReference type="Proteomes" id="UP000250222">
    <property type="component" value="Unassembled WGS sequence"/>
</dbReference>
<dbReference type="PANTHER" id="PTHR30283:SF4">
    <property type="entry name" value="PEROXIDE STRESS RESISTANCE PROTEIN YAAA"/>
    <property type="match status" value="1"/>
</dbReference>
<protein>
    <submittedName>
        <fullName evidence="2">Uncharacterized protein</fullName>
    </submittedName>
</protein>
<evidence type="ECO:0000256" key="1">
    <source>
        <dbReference type="SAM" id="MobiDB-lite"/>
    </source>
</evidence>
<dbReference type="GO" id="GO:0033194">
    <property type="term" value="P:response to hydroperoxide"/>
    <property type="evidence" value="ECO:0007669"/>
    <property type="project" value="TreeGrafter"/>
</dbReference>
<dbReference type="AlphaFoldDB" id="A0A2Y9A2Z7"/>
<evidence type="ECO:0000313" key="3">
    <source>
        <dbReference type="Proteomes" id="UP000250222"/>
    </source>
</evidence>
<dbReference type="GO" id="GO:0005829">
    <property type="term" value="C:cytosol"/>
    <property type="evidence" value="ECO:0007669"/>
    <property type="project" value="TreeGrafter"/>
</dbReference>
<dbReference type="PANTHER" id="PTHR30283">
    <property type="entry name" value="PEROXIDE STRESS RESPONSE PROTEIN YAAA"/>
    <property type="match status" value="1"/>
</dbReference>
<keyword evidence="3" id="KW-1185">Reference proteome</keyword>
<evidence type="ECO:0000313" key="2">
    <source>
        <dbReference type="EMBL" id="SSA36869.1"/>
    </source>
</evidence>
<reference evidence="2 3" key="1">
    <citation type="submission" date="2016-10" db="EMBL/GenBank/DDBJ databases">
        <authorList>
            <person name="Cai Z."/>
        </authorList>
    </citation>
    <scope>NUCLEOTIDE SEQUENCE [LARGE SCALE GENOMIC DNA]</scope>
    <source>
        <strain evidence="2 3">CGMCC 1.10826</strain>
    </source>
</reference>
<dbReference type="EMBL" id="UETB01000001">
    <property type="protein sequence ID" value="SSA36869.1"/>
    <property type="molecule type" value="Genomic_DNA"/>
</dbReference>
<dbReference type="InterPro" id="IPR005583">
    <property type="entry name" value="YaaA"/>
</dbReference>
<dbReference type="OrthoDB" id="3210767at2"/>
<organism evidence="2 3">
    <name type="scientific">Georgenia satyanarayanai</name>
    <dbReference type="NCBI Taxonomy" id="860221"/>
    <lineage>
        <taxon>Bacteria</taxon>
        <taxon>Bacillati</taxon>
        <taxon>Actinomycetota</taxon>
        <taxon>Actinomycetes</taxon>
        <taxon>Micrococcales</taxon>
        <taxon>Bogoriellaceae</taxon>
        <taxon>Georgenia</taxon>
    </lineage>
</organism>
<gene>
    <name evidence="2" type="ORF">SAMN05216184_101523</name>
</gene>
<proteinExistence type="predicted"/>
<accession>A0A2Y9A2Z7</accession>